<evidence type="ECO:0000256" key="1">
    <source>
        <dbReference type="HAMAP-Rule" id="MF_00829"/>
    </source>
</evidence>
<organism evidence="2 3">
    <name type="scientific">Bacillus weihaiensis</name>
    <dbReference type="NCBI Taxonomy" id="1547283"/>
    <lineage>
        <taxon>Bacteria</taxon>
        <taxon>Bacillati</taxon>
        <taxon>Bacillota</taxon>
        <taxon>Bacilli</taxon>
        <taxon>Bacillales</taxon>
        <taxon>Bacillaceae</taxon>
        <taxon>Bacillus</taxon>
    </lineage>
</organism>
<dbReference type="RefSeq" id="WP_072581151.1">
    <property type="nucleotide sequence ID" value="NZ_CP016020.1"/>
</dbReference>
<protein>
    <recommendedName>
        <fullName evidence="1">UPF0435 protein A9C19_17340</fullName>
    </recommendedName>
</protein>
<keyword evidence="3" id="KW-1185">Reference proteome</keyword>
<gene>
    <name evidence="2" type="ORF">A9C19_17340</name>
</gene>
<reference evidence="2 3" key="1">
    <citation type="journal article" date="2016" name="Sci. Rep.">
        <title>Complete genome sequence and transcriptomic analysis of a novel marine strain Bacillus weihaiensis reveals the mechanism of brown algae degradation.</title>
        <authorList>
            <person name="Zhu Y."/>
            <person name="Chen P."/>
            <person name="Bao Y."/>
            <person name="Men Y."/>
            <person name="Zeng Y."/>
            <person name="Yang J."/>
            <person name="Sun J."/>
            <person name="Sun Y."/>
        </authorList>
    </citation>
    <scope>NUCLEOTIDE SEQUENCE [LARGE SCALE GENOMIC DNA]</scope>
    <source>
        <strain evidence="2 3">Alg07</strain>
    </source>
</reference>
<dbReference type="KEGG" id="bwh:A9C19_17340"/>
<dbReference type="InterPro" id="IPR009507">
    <property type="entry name" value="UPF0435"/>
</dbReference>
<sequence length="75" mass="8923">MNLAEKSVENVEYMIEQIKEKLRVLNFGAIKPSHFDEEMYEELRDIYELVMKKNTFSPNEMQAIAEELGNLRKQQ</sequence>
<dbReference type="EMBL" id="CP016020">
    <property type="protein sequence ID" value="APH06352.1"/>
    <property type="molecule type" value="Genomic_DNA"/>
</dbReference>
<evidence type="ECO:0000313" key="3">
    <source>
        <dbReference type="Proteomes" id="UP000181936"/>
    </source>
</evidence>
<dbReference type="STRING" id="1547283.A9C19_17340"/>
<dbReference type="OrthoDB" id="2361695at2"/>
<proteinExistence type="inferred from homology"/>
<dbReference type="HAMAP" id="MF_00829">
    <property type="entry name" value="UPF0435"/>
    <property type="match status" value="1"/>
</dbReference>
<evidence type="ECO:0000313" key="2">
    <source>
        <dbReference type="EMBL" id="APH06352.1"/>
    </source>
</evidence>
<dbReference type="Proteomes" id="UP000181936">
    <property type="component" value="Chromosome"/>
</dbReference>
<dbReference type="Pfam" id="PF06569">
    <property type="entry name" value="DUF1128"/>
    <property type="match status" value="1"/>
</dbReference>
<comment type="similarity">
    <text evidence="1">Belongs to the UPF0435 family.</text>
</comment>
<dbReference type="AlphaFoldDB" id="A0A1L3MVK5"/>
<name>A0A1L3MVK5_9BACI</name>
<accession>A0A1L3MVK5</accession>